<dbReference type="PANTHER" id="PTHR43792:SF16">
    <property type="entry name" value="N-ACETYLTRANSFERASE DOMAIN-CONTAINING PROTEIN"/>
    <property type="match status" value="1"/>
</dbReference>
<sequence>MKIHIETNRLILRRLIDTDAEGIFKLDSNPRVHEYLGKKPISILTEAKDIIINIQQQYEKYDIGRLAIIDKSTNDFIGWAGLKYETDLRKEFHYYDIGYRLREEYWGKGIGTEAAIASLYHGFNDLKLNKICAAAEIPNIGSNKILQKIGLKPSGQFIYDDTLLNWYGLTRKEWLSSN</sequence>
<dbReference type="SUPFAM" id="SSF55729">
    <property type="entry name" value="Acyl-CoA N-acyltransferases (Nat)"/>
    <property type="match status" value="1"/>
</dbReference>
<accession>A0ABU2YAI2</accession>
<dbReference type="InterPro" id="IPR000182">
    <property type="entry name" value="GNAT_dom"/>
</dbReference>
<dbReference type="Proteomes" id="UP001254488">
    <property type="component" value="Unassembled WGS sequence"/>
</dbReference>
<comment type="caution">
    <text evidence="2">The sequence shown here is derived from an EMBL/GenBank/DDBJ whole genome shotgun (WGS) entry which is preliminary data.</text>
</comment>
<organism evidence="2 3">
    <name type="scientific">Patiriisocius hiemis</name>
    <dbReference type="NCBI Taxonomy" id="3075604"/>
    <lineage>
        <taxon>Bacteria</taxon>
        <taxon>Pseudomonadati</taxon>
        <taxon>Bacteroidota</taxon>
        <taxon>Flavobacteriia</taxon>
        <taxon>Flavobacteriales</taxon>
        <taxon>Flavobacteriaceae</taxon>
        <taxon>Patiriisocius</taxon>
    </lineage>
</organism>
<feature type="domain" description="N-acetyltransferase" evidence="1">
    <location>
        <begin position="10"/>
        <end position="172"/>
    </location>
</feature>
<dbReference type="InterPro" id="IPR016181">
    <property type="entry name" value="Acyl_CoA_acyltransferase"/>
</dbReference>
<dbReference type="RefSeq" id="WP_311331600.1">
    <property type="nucleotide sequence ID" value="NZ_JAVRHZ010000001.1"/>
</dbReference>
<dbReference type="PANTHER" id="PTHR43792">
    <property type="entry name" value="GNAT FAMILY, PUTATIVE (AFU_ORTHOLOGUE AFUA_3G00765)-RELATED-RELATED"/>
    <property type="match status" value="1"/>
</dbReference>
<evidence type="ECO:0000259" key="1">
    <source>
        <dbReference type="PROSITE" id="PS51186"/>
    </source>
</evidence>
<evidence type="ECO:0000313" key="2">
    <source>
        <dbReference type="EMBL" id="MDT0554639.1"/>
    </source>
</evidence>
<reference evidence="2 3" key="1">
    <citation type="submission" date="2023-09" db="EMBL/GenBank/DDBJ databases">
        <authorList>
            <person name="Rey-Velasco X."/>
        </authorList>
    </citation>
    <scope>NUCLEOTIDE SEQUENCE [LARGE SCALE GENOMIC DNA]</scope>
    <source>
        <strain evidence="2 3">W242</strain>
    </source>
</reference>
<dbReference type="Pfam" id="PF13302">
    <property type="entry name" value="Acetyltransf_3"/>
    <property type="match status" value="1"/>
</dbReference>
<keyword evidence="3" id="KW-1185">Reference proteome</keyword>
<dbReference type="PROSITE" id="PS51186">
    <property type="entry name" value="GNAT"/>
    <property type="match status" value="1"/>
</dbReference>
<dbReference type="InterPro" id="IPR051531">
    <property type="entry name" value="N-acetyltransferase"/>
</dbReference>
<gene>
    <name evidence="2" type="ORF">RM538_01385</name>
</gene>
<dbReference type="Gene3D" id="3.40.630.30">
    <property type="match status" value="1"/>
</dbReference>
<evidence type="ECO:0000313" key="3">
    <source>
        <dbReference type="Proteomes" id="UP001254488"/>
    </source>
</evidence>
<name>A0ABU2YAI2_9FLAO</name>
<proteinExistence type="predicted"/>
<protein>
    <submittedName>
        <fullName evidence="2">GNAT family N-acetyltransferase</fullName>
    </submittedName>
</protein>
<dbReference type="EMBL" id="JAVRHZ010000001">
    <property type="protein sequence ID" value="MDT0554639.1"/>
    <property type="molecule type" value="Genomic_DNA"/>
</dbReference>